<protein>
    <submittedName>
        <fullName evidence="1">Uncharacterized protein</fullName>
    </submittedName>
</protein>
<proteinExistence type="predicted"/>
<sequence length="74" mass="8080">FALADAHDGRLLTDDGDARAFAKDQGLTVVGSVGILLAAIDAGKIDEATADEWLSMWIDDIGYYVPYRTISEYR</sequence>
<evidence type="ECO:0000313" key="2">
    <source>
        <dbReference type="Proteomes" id="UP000011531"/>
    </source>
</evidence>
<evidence type="ECO:0000313" key="1">
    <source>
        <dbReference type="EMBL" id="ELY62155.1"/>
    </source>
</evidence>
<dbReference type="Pfam" id="PF11848">
    <property type="entry name" value="DUF3368"/>
    <property type="match status" value="1"/>
</dbReference>
<reference evidence="1 2" key="1">
    <citation type="journal article" date="2014" name="PLoS Genet.">
        <title>Phylogenetically driven sequencing of extremely halophilic archaea reveals strategies for static and dynamic osmo-response.</title>
        <authorList>
            <person name="Becker E.A."/>
            <person name="Seitzer P.M."/>
            <person name="Tritt A."/>
            <person name="Larsen D."/>
            <person name="Krusor M."/>
            <person name="Yao A.I."/>
            <person name="Wu D."/>
            <person name="Madern D."/>
            <person name="Eisen J.A."/>
            <person name="Darling A.E."/>
            <person name="Facciotti M.T."/>
        </authorList>
    </citation>
    <scope>NUCLEOTIDE SEQUENCE [LARGE SCALE GENOMIC DNA]</scope>
    <source>
        <strain evidence="1 2">DSM 18795</strain>
    </source>
</reference>
<dbReference type="AlphaFoldDB" id="L9XK93"/>
<dbReference type="PATRIC" id="fig|1227498.3.peg.1647"/>
<accession>L9XK93</accession>
<comment type="caution">
    <text evidence="1">The sequence shown here is derived from an EMBL/GenBank/DDBJ whole genome shotgun (WGS) entry which is preliminary data.</text>
</comment>
<name>L9XK93_9EURY</name>
<dbReference type="EMBL" id="AOIA01000071">
    <property type="protein sequence ID" value="ELY62155.1"/>
    <property type="molecule type" value="Genomic_DNA"/>
</dbReference>
<dbReference type="InterPro" id="IPR021799">
    <property type="entry name" value="PIN-like_prokaryotic"/>
</dbReference>
<organism evidence="1 2">
    <name type="scientific">Natronococcus jeotgali DSM 18795</name>
    <dbReference type="NCBI Taxonomy" id="1227498"/>
    <lineage>
        <taxon>Archaea</taxon>
        <taxon>Methanobacteriati</taxon>
        <taxon>Methanobacteriota</taxon>
        <taxon>Stenosarchaea group</taxon>
        <taxon>Halobacteria</taxon>
        <taxon>Halobacteriales</taxon>
        <taxon>Natrialbaceae</taxon>
        <taxon>Natronococcus</taxon>
    </lineage>
</organism>
<feature type="non-terminal residue" evidence="1">
    <location>
        <position position="1"/>
    </location>
</feature>
<keyword evidence="2" id="KW-1185">Reference proteome</keyword>
<gene>
    <name evidence="1" type="ORF">C492_08360</name>
</gene>
<dbReference type="Proteomes" id="UP000011531">
    <property type="component" value="Unassembled WGS sequence"/>
</dbReference>